<keyword evidence="1" id="KW-0614">Plasmid</keyword>
<accession>A0A2L0HBK1</accession>
<reference evidence="1 2" key="1">
    <citation type="submission" date="2017-10" db="EMBL/GenBank/DDBJ databases">
        <title>Analysis of the genome sequences of Rhizobium populations associated to common bean (phaseolus vulgaris).</title>
        <authorList>
            <person name="Bustos P."/>
            <person name="Santamaria R.I."/>
            <person name="Miranda-Sanchez F."/>
            <person name="Perez-Carrascal O."/>
            <person name="Juarez S."/>
            <person name="Lozano L."/>
            <person name="Martinez-Flores I."/>
            <person name="Vinuesa P."/>
            <person name="Martinez-Romero E."/>
            <person name="Cevallos M.A."/>
            <person name="Romero D."/>
            <person name="Davila G."/>
            <person name="Gonzalez V."/>
        </authorList>
    </citation>
    <scope>NUCLEOTIDE SEQUENCE [LARGE SCALE GENOMIC DNA]</scope>
    <source>
        <strain evidence="1 2">NXT3</strain>
        <plasmid evidence="2">Plasmid psfrenxt3b</plasmid>
    </source>
</reference>
<name>A0A2L0HBK1_RHIFR</name>
<evidence type="ECO:0000313" key="1">
    <source>
        <dbReference type="EMBL" id="AUX78853.1"/>
    </source>
</evidence>
<sequence>MNRANIAKNFGVARMLAVALARGKSLAPARPLDCNSPDLTATETEGLGGVAMIPRPGALWRQVGSGAVFSTRRRCAALKANLTH</sequence>
<dbReference type="Proteomes" id="UP000239340">
    <property type="component" value="Plasmid pSfreNXT3b"/>
</dbReference>
<protein>
    <submittedName>
        <fullName evidence="1">Uncharacterized protein</fullName>
    </submittedName>
</protein>
<geneLocation type="plasmid" evidence="2">
    <name>psfrenxt3b</name>
</geneLocation>
<gene>
    <name evidence="1" type="ORF">NXT3_PB00192</name>
</gene>
<proteinExistence type="predicted"/>
<dbReference type="EMBL" id="CP024309">
    <property type="protein sequence ID" value="AUX78853.1"/>
    <property type="molecule type" value="Genomic_DNA"/>
</dbReference>
<evidence type="ECO:0000313" key="2">
    <source>
        <dbReference type="Proteomes" id="UP000239340"/>
    </source>
</evidence>
<dbReference type="AlphaFoldDB" id="A0A2L0HBK1"/>
<organism evidence="1 2">
    <name type="scientific">Rhizobium fredii</name>
    <name type="common">Sinorhizobium fredii</name>
    <dbReference type="NCBI Taxonomy" id="380"/>
    <lineage>
        <taxon>Bacteria</taxon>
        <taxon>Pseudomonadati</taxon>
        <taxon>Pseudomonadota</taxon>
        <taxon>Alphaproteobacteria</taxon>
        <taxon>Hyphomicrobiales</taxon>
        <taxon>Rhizobiaceae</taxon>
        <taxon>Sinorhizobium/Ensifer group</taxon>
        <taxon>Sinorhizobium</taxon>
    </lineage>
</organism>